<dbReference type="Gene3D" id="2.60.40.60">
    <property type="entry name" value="Cadherins"/>
    <property type="match status" value="7"/>
</dbReference>
<feature type="compositionally biased region" description="Polar residues" evidence="10">
    <location>
        <begin position="971"/>
        <end position="980"/>
    </location>
</feature>
<feature type="region of interest" description="Disordered" evidence="10">
    <location>
        <begin position="958"/>
        <end position="980"/>
    </location>
</feature>
<dbReference type="STRING" id="282301.A0A267DUI6"/>
<name>A0A267DUI6_9PLAT</name>
<dbReference type="SUPFAM" id="SSF49313">
    <property type="entry name" value="Cadherin-like"/>
    <property type="match status" value="6"/>
</dbReference>
<evidence type="ECO:0000313" key="15">
    <source>
        <dbReference type="Proteomes" id="UP000215902"/>
    </source>
</evidence>
<dbReference type="PRINTS" id="PR00205">
    <property type="entry name" value="CADHERIN"/>
</dbReference>
<keyword evidence="7 11" id="KW-1133">Transmembrane helix</keyword>
<feature type="signal peptide" evidence="12">
    <location>
        <begin position="1"/>
        <end position="28"/>
    </location>
</feature>
<dbReference type="InterPro" id="IPR015919">
    <property type="entry name" value="Cadherin-like_sf"/>
</dbReference>
<dbReference type="CDD" id="cd11304">
    <property type="entry name" value="Cadherin_repeat"/>
    <property type="match status" value="7"/>
</dbReference>
<feature type="domain" description="Cadherin" evidence="13">
    <location>
        <begin position="608"/>
        <end position="715"/>
    </location>
</feature>
<proteinExistence type="predicted"/>
<dbReference type="GO" id="GO:0016477">
    <property type="term" value="P:cell migration"/>
    <property type="evidence" value="ECO:0007669"/>
    <property type="project" value="TreeGrafter"/>
</dbReference>
<evidence type="ECO:0000256" key="12">
    <source>
        <dbReference type="SAM" id="SignalP"/>
    </source>
</evidence>
<dbReference type="PROSITE" id="PS50268">
    <property type="entry name" value="CADHERIN_2"/>
    <property type="match status" value="7"/>
</dbReference>
<evidence type="ECO:0000256" key="3">
    <source>
        <dbReference type="ARBA" id="ARBA00022729"/>
    </source>
</evidence>
<dbReference type="InterPro" id="IPR039808">
    <property type="entry name" value="Cadherin"/>
</dbReference>
<accession>A0A267DUI6</accession>
<dbReference type="InterPro" id="IPR020894">
    <property type="entry name" value="Cadherin_CS"/>
</dbReference>
<feature type="domain" description="Cadherin" evidence="13">
    <location>
        <begin position="156"/>
        <end position="268"/>
    </location>
</feature>
<evidence type="ECO:0000256" key="8">
    <source>
        <dbReference type="ARBA" id="ARBA00023136"/>
    </source>
</evidence>
<sequence length="980" mass="108929">MATRRHSLNQNYLAWLFVCSLFIELAASQTSFFLRHSFVEEQPSGAKLADLRHLLQLQGGRRGDANLDRCEFQPLDIREKYFFVDSKTGEIFAKARIDRESLCEEAVTCCKGINPDCKLPMTIGMVDPTRSGPAFQEILQVDLDVLDLNDNAPRWTSPTLLLEISEHTLVGSKFKLPPADDPDKAPDNTTQIYRLASGTDLFRVVPVFSPDPAVSVVLLLEVLVDLDRETKPFHTIVIHAVDGGPVPLTGSVTVNVSLTDINDNPPFFTHESRTVSIPENYPLEKELFRVTASDRDASDIENLHYRFSLSASKAVLDDFRVDRRSGSIVAVRPLDYESKREYSIPVTVSDGKHLVETTIEVRLLNINDNPPTITVKSILPEQQPSASGAQSSDLFIRENAPIGTLIASVDVKDADDKAMQETVTCFIEPSRLFGMLPLYEAARHQFKIVSNVPFDRELKSMHQATVTCHDNGSPNRDASVQNRIRVIDENDHPPTFRERIVEAQLHENAETSMTKPVIRMEAGDKDEGVNAAIRYSLDTQSEHAFYIDTLTGAIYPKFSFDREKISQVNITVFAKDMGDSSDTELQFTATGTVVVNIQDVNDCDPVFQQRHYSFAVVENVPNRTFVGKVRATDCDAEERHRSIVYRLIRQPGDPSQLFPFEVSPDGSVYTSTDNLDREARHSYSLRVLADDQADRSDTATMSIAVLDLNDNAPRWVYPGGTAPRVNISMHKSVGDTVYKLHASDPDEGNNGTVVYSLVSVQPYDSLFVVSRAGDLTLGRSIVFNRDVNLLHNLVFNACDQGSPRQLFSVKSMSIFITEQAPNNYGLGSPKTSEGNLIIIVAMVVITLVVSIVLIAAIFFLRCNFCDRRTHSTERQNGRVKGSGHLQQEQQEQQLQLQHLHHNPPAYRISPANCDTYQWDGSAATGSTLAVRAADCEAGDPHHYQVALTLSPMESDQTIGRSYLPVADSRSESTARGPSSP</sequence>
<evidence type="ECO:0000259" key="13">
    <source>
        <dbReference type="PROSITE" id="PS50268"/>
    </source>
</evidence>
<feature type="domain" description="Cadherin" evidence="13">
    <location>
        <begin position="79"/>
        <end position="155"/>
    </location>
</feature>
<dbReference type="PANTHER" id="PTHR24027">
    <property type="entry name" value="CADHERIN-23"/>
    <property type="match status" value="1"/>
</dbReference>
<keyword evidence="8 11" id="KW-0472">Membrane</keyword>
<dbReference type="GO" id="GO:0016342">
    <property type="term" value="C:catenin complex"/>
    <property type="evidence" value="ECO:0007669"/>
    <property type="project" value="TreeGrafter"/>
</dbReference>
<dbReference type="GO" id="GO:0008013">
    <property type="term" value="F:beta-catenin binding"/>
    <property type="evidence" value="ECO:0007669"/>
    <property type="project" value="TreeGrafter"/>
</dbReference>
<organism evidence="14 15">
    <name type="scientific">Macrostomum lignano</name>
    <dbReference type="NCBI Taxonomy" id="282301"/>
    <lineage>
        <taxon>Eukaryota</taxon>
        <taxon>Metazoa</taxon>
        <taxon>Spiralia</taxon>
        <taxon>Lophotrochozoa</taxon>
        <taxon>Platyhelminthes</taxon>
        <taxon>Rhabditophora</taxon>
        <taxon>Macrostomorpha</taxon>
        <taxon>Macrostomida</taxon>
        <taxon>Macrostomidae</taxon>
        <taxon>Macrostomum</taxon>
    </lineage>
</organism>
<dbReference type="GO" id="GO:0005509">
    <property type="term" value="F:calcium ion binding"/>
    <property type="evidence" value="ECO:0007669"/>
    <property type="project" value="UniProtKB-UniRule"/>
</dbReference>
<dbReference type="GO" id="GO:0007156">
    <property type="term" value="P:homophilic cell adhesion via plasma membrane adhesion molecules"/>
    <property type="evidence" value="ECO:0007669"/>
    <property type="project" value="InterPro"/>
</dbReference>
<dbReference type="EMBL" id="NIVC01003157">
    <property type="protein sequence ID" value="PAA52963.1"/>
    <property type="molecule type" value="Genomic_DNA"/>
</dbReference>
<dbReference type="AlphaFoldDB" id="A0A267DUI6"/>
<evidence type="ECO:0000256" key="5">
    <source>
        <dbReference type="ARBA" id="ARBA00022837"/>
    </source>
</evidence>
<dbReference type="InterPro" id="IPR002126">
    <property type="entry name" value="Cadherin-like_dom"/>
</dbReference>
<dbReference type="InterPro" id="IPR013164">
    <property type="entry name" value="Cadherin_N"/>
</dbReference>
<keyword evidence="2 11" id="KW-0812">Transmembrane</keyword>
<feature type="domain" description="Cadherin" evidence="13">
    <location>
        <begin position="269"/>
        <end position="373"/>
    </location>
</feature>
<comment type="caution">
    <text evidence="14">The sequence shown here is derived from an EMBL/GenBank/DDBJ whole genome shotgun (WGS) entry which is preliminary data.</text>
</comment>
<keyword evidence="3 12" id="KW-0732">Signal</keyword>
<dbReference type="Proteomes" id="UP000215902">
    <property type="component" value="Unassembled WGS sequence"/>
</dbReference>
<dbReference type="PROSITE" id="PS00232">
    <property type="entry name" value="CADHERIN_1"/>
    <property type="match status" value="3"/>
</dbReference>
<keyword evidence="15" id="KW-1185">Reference proteome</keyword>
<comment type="subcellular location">
    <subcellularLocation>
        <location evidence="1">Membrane</location>
        <topology evidence="1">Single-pass membrane protein</topology>
    </subcellularLocation>
</comment>
<evidence type="ECO:0000256" key="9">
    <source>
        <dbReference type="PROSITE-ProRule" id="PRU00043"/>
    </source>
</evidence>
<evidence type="ECO:0000256" key="11">
    <source>
        <dbReference type="SAM" id="Phobius"/>
    </source>
</evidence>
<evidence type="ECO:0000256" key="2">
    <source>
        <dbReference type="ARBA" id="ARBA00022692"/>
    </source>
</evidence>
<evidence type="ECO:0000313" key="14">
    <source>
        <dbReference type="EMBL" id="PAA52963.1"/>
    </source>
</evidence>
<dbReference type="Pfam" id="PF00028">
    <property type="entry name" value="Cadherin"/>
    <property type="match status" value="5"/>
</dbReference>
<keyword evidence="5 9" id="KW-0106">Calcium</keyword>
<feature type="domain" description="Cadherin" evidence="13">
    <location>
        <begin position="388"/>
        <end position="496"/>
    </location>
</feature>
<dbReference type="OrthoDB" id="6252479at2759"/>
<dbReference type="FunFam" id="2.60.40.60:FF:000092">
    <property type="entry name" value="Protocadherin 8"/>
    <property type="match status" value="2"/>
</dbReference>
<reference evidence="14 15" key="1">
    <citation type="submission" date="2017-06" db="EMBL/GenBank/DDBJ databases">
        <title>A platform for efficient transgenesis in Macrostomum lignano, a flatworm model organism for stem cell research.</title>
        <authorList>
            <person name="Berezikov E."/>
        </authorList>
    </citation>
    <scope>NUCLEOTIDE SEQUENCE [LARGE SCALE GENOMIC DNA]</scope>
    <source>
        <strain evidence="14">DV1</strain>
        <tissue evidence="14">Whole organism</tissue>
    </source>
</reference>
<feature type="transmembrane region" description="Helical" evidence="11">
    <location>
        <begin position="836"/>
        <end position="860"/>
    </location>
</feature>
<evidence type="ECO:0000256" key="6">
    <source>
        <dbReference type="ARBA" id="ARBA00022889"/>
    </source>
</evidence>
<evidence type="ECO:0000256" key="1">
    <source>
        <dbReference type="ARBA" id="ARBA00004167"/>
    </source>
</evidence>
<feature type="domain" description="Cadherin" evidence="13">
    <location>
        <begin position="497"/>
        <end position="607"/>
    </location>
</feature>
<dbReference type="PANTHER" id="PTHR24027:SF438">
    <property type="entry name" value="CADHERIN 23"/>
    <property type="match status" value="1"/>
</dbReference>
<dbReference type="GO" id="GO:0045296">
    <property type="term" value="F:cadherin binding"/>
    <property type="evidence" value="ECO:0007669"/>
    <property type="project" value="TreeGrafter"/>
</dbReference>
<feature type="domain" description="Cadherin" evidence="13">
    <location>
        <begin position="719"/>
        <end position="831"/>
    </location>
</feature>
<feature type="region of interest" description="Disordered" evidence="10">
    <location>
        <begin position="871"/>
        <end position="894"/>
    </location>
</feature>
<dbReference type="SMART" id="SM00112">
    <property type="entry name" value="CA"/>
    <property type="match status" value="6"/>
</dbReference>
<keyword evidence="6" id="KW-0130">Cell adhesion</keyword>
<gene>
    <name evidence="14" type="ORF">BOX15_Mlig021969g1</name>
</gene>
<keyword evidence="4" id="KW-0677">Repeat</keyword>
<feature type="chain" id="PRO_5012605339" description="Cadherin domain-containing protein" evidence="12">
    <location>
        <begin position="29"/>
        <end position="980"/>
    </location>
</feature>
<protein>
    <recommendedName>
        <fullName evidence="13">Cadherin domain-containing protein</fullName>
    </recommendedName>
</protein>
<dbReference type="Pfam" id="PF08266">
    <property type="entry name" value="Cadherin_2"/>
    <property type="match status" value="1"/>
</dbReference>
<dbReference type="FunFam" id="2.60.40.60:FF:000033">
    <property type="entry name" value="FAT atypical cadherin 1"/>
    <property type="match status" value="1"/>
</dbReference>
<feature type="compositionally biased region" description="Low complexity" evidence="10">
    <location>
        <begin position="884"/>
        <end position="894"/>
    </location>
</feature>
<evidence type="ECO:0000256" key="10">
    <source>
        <dbReference type="SAM" id="MobiDB-lite"/>
    </source>
</evidence>
<evidence type="ECO:0000256" key="4">
    <source>
        <dbReference type="ARBA" id="ARBA00022737"/>
    </source>
</evidence>
<evidence type="ECO:0000256" key="7">
    <source>
        <dbReference type="ARBA" id="ARBA00022989"/>
    </source>
</evidence>